<gene>
    <name evidence="2" type="primary">selU</name>
    <name evidence="3" type="ORF">HNP94_000836</name>
    <name evidence="4" type="ORF">HNP96_000179</name>
    <name evidence="2" type="ORF">MMJJ_00920</name>
</gene>
<dbReference type="PANTHER" id="PTHR30401:SF0">
    <property type="entry name" value="TRNA 2-SELENOURIDINE SYNTHASE"/>
    <property type="match status" value="1"/>
</dbReference>
<reference evidence="3 6" key="3">
    <citation type="submission" date="2020-07" db="EMBL/GenBank/DDBJ databases">
        <title>Genomic Encyclopedia of Type Strains, Phase IV (KMG-V): Genome sequencing to study the core and pangenomes of soil and plant-associated prokaryotes.</title>
        <authorList>
            <person name="Whitman W."/>
        </authorList>
    </citation>
    <scope>NUCLEOTIDE SEQUENCE [LARGE SCALE GENOMIC DNA]</scope>
    <source>
        <strain evidence="3 6">C13</strain>
        <strain evidence="4 7">D1</strain>
    </source>
</reference>
<evidence type="ECO:0000313" key="6">
    <source>
        <dbReference type="Proteomes" id="UP000567099"/>
    </source>
</evidence>
<dbReference type="KEGG" id="mmad:MMJJ_00920"/>
<dbReference type="Pfam" id="PF00581">
    <property type="entry name" value="Rhodanese"/>
    <property type="match status" value="1"/>
</dbReference>
<dbReference type="InterPro" id="IPR001763">
    <property type="entry name" value="Rhodanese-like_dom"/>
</dbReference>
<reference evidence="2" key="2">
    <citation type="submission" date="2018-02" db="EMBL/GenBank/DDBJ databases">
        <title>Complete genome sequence of the Methanococcus maripaludis type strain JJ (DSM 2067), a model for selenoprotein synthesis in Archaea.</title>
        <authorList>
            <person name="Poehlein A."/>
            <person name="Heym D."/>
            <person name="Quitzke V."/>
            <person name="Fersch J."/>
            <person name="Daniel R."/>
            <person name="Rother M."/>
        </authorList>
    </citation>
    <scope>NUCLEOTIDE SEQUENCE [LARGE SCALE GENOMIC DNA]</scope>
    <source>
        <strain evidence="2">DSM 2067</strain>
    </source>
</reference>
<name>A0A2L1C819_METMI</name>
<dbReference type="AlphaFoldDB" id="A0A2L1C819"/>
<dbReference type="Proteomes" id="UP000590564">
    <property type="component" value="Unassembled WGS sequence"/>
</dbReference>
<dbReference type="GeneID" id="36101187"/>
<dbReference type="EC" id="2.9.1.-" evidence="2"/>
<dbReference type="EMBL" id="JACDUO010000001">
    <property type="protein sequence ID" value="MBA2863836.1"/>
    <property type="molecule type" value="Genomic_DNA"/>
</dbReference>
<keyword evidence="2" id="KW-0808">Transferase</keyword>
<dbReference type="EMBL" id="CP026606">
    <property type="protein sequence ID" value="AVB75511.1"/>
    <property type="molecule type" value="Genomic_DNA"/>
</dbReference>
<dbReference type="SMART" id="SM00450">
    <property type="entry name" value="RHOD"/>
    <property type="match status" value="1"/>
</dbReference>
<dbReference type="NCBIfam" id="TIGR04568">
    <property type="entry name" value="arch_SelU_Nterm"/>
    <property type="match status" value="1"/>
</dbReference>
<evidence type="ECO:0000313" key="4">
    <source>
        <dbReference type="EMBL" id="MBB6496158.1"/>
    </source>
</evidence>
<dbReference type="Proteomes" id="UP000239462">
    <property type="component" value="Chromosome"/>
</dbReference>
<dbReference type="GO" id="GO:0002098">
    <property type="term" value="P:tRNA wobble uridine modification"/>
    <property type="evidence" value="ECO:0007669"/>
    <property type="project" value="InterPro"/>
</dbReference>
<evidence type="ECO:0000313" key="5">
    <source>
        <dbReference type="Proteomes" id="UP000239462"/>
    </source>
</evidence>
<accession>A0A2L1C819</accession>
<evidence type="ECO:0000313" key="7">
    <source>
        <dbReference type="Proteomes" id="UP000590564"/>
    </source>
</evidence>
<evidence type="ECO:0000259" key="1">
    <source>
        <dbReference type="PROSITE" id="PS50206"/>
    </source>
</evidence>
<protein>
    <submittedName>
        <fullName evidence="2">tRNA 2-selenouridine synthase</fullName>
        <ecNumber evidence="2">2.9.1.-</ecNumber>
    </submittedName>
</protein>
<dbReference type="PANTHER" id="PTHR30401">
    <property type="entry name" value="TRNA 2-SELENOURIDINE SYNTHASE"/>
    <property type="match status" value="1"/>
</dbReference>
<dbReference type="PROSITE" id="PS50206">
    <property type="entry name" value="RHODANESE_3"/>
    <property type="match status" value="1"/>
</dbReference>
<organism evidence="2 5">
    <name type="scientific">Methanococcus maripaludis</name>
    <name type="common">Methanococcus deltae</name>
    <dbReference type="NCBI Taxonomy" id="39152"/>
    <lineage>
        <taxon>Archaea</taxon>
        <taxon>Methanobacteriati</taxon>
        <taxon>Methanobacteriota</taxon>
        <taxon>Methanomada group</taxon>
        <taxon>Methanococci</taxon>
        <taxon>Methanococcales</taxon>
        <taxon>Methanococcaceae</taxon>
        <taxon>Methanococcus</taxon>
    </lineage>
</organism>
<dbReference type="RefSeq" id="WP_104837190.1">
    <property type="nucleotide sequence ID" value="NZ_CP026606.1"/>
</dbReference>
<evidence type="ECO:0000313" key="2">
    <source>
        <dbReference type="EMBL" id="AVB75511.1"/>
    </source>
</evidence>
<dbReference type="InterPro" id="IPR030818">
    <property type="entry name" value="Arch_SelU_Nterm"/>
</dbReference>
<dbReference type="InterPro" id="IPR036873">
    <property type="entry name" value="Rhodanese-like_dom_sf"/>
</dbReference>
<reference evidence="5" key="1">
    <citation type="journal article" date="2018" name="Genome Announc.">
        <title>Complete Genome Sequence of the Methanococcus maripaludis Type Strain JJ (DSM 2067), a Model for Selenoprotein Synthesis in Archaea.</title>
        <authorList>
            <person name="Poehlein A."/>
            <person name="Heym D."/>
            <person name="Quitzke V."/>
            <person name="Fersch J."/>
            <person name="Daniel R."/>
            <person name="Rother M."/>
        </authorList>
    </citation>
    <scope>NUCLEOTIDE SEQUENCE [LARGE SCALE GENOMIC DNA]</scope>
    <source>
        <strain evidence="5">DSM 2067</strain>
    </source>
</reference>
<dbReference type="InterPro" id="IPR017582">
    <property type="entry name" value="SelU"/>
</dbReference>
<dbReference type="Proteomes" id="UP000567099">
    <property type="component" value="Unassembled WGS sequence"/>
</dbReference>
<feature type="domain" description="Rhodanese" evidence="1">
    <location>
        <begin position="100"/>
        <end position="214"/>
    </location>
</feature>
<dbReference type="Gene3D" id="3.40.250.10">
    <property type="entry name" value="Rhodanese-like domain"/>
    <property type="match status" value="1"/>
</dbReference>
<dbReference type="EMBL" id="JACHED010000001">
    <property type="protein sequence ID" value="MBB6496158.1"/>
    <property type="molecule type" value="Genomic_DNA"/>
</dbReference>
<evidence type="ECO:0000313" key="3">
    <source>
        <dbReference type="EMBL" id="MBA2863836.1"/>
    </source>
</evidence>
<proteinExistence type="predicted"/>
<dbReference type="GO" id="GO:0043828">
    <property type="term" value="F:tRNA 2-selenouridine synthase activity"/>
    <property type="evidence" value="ECO:0007669"/>
    <property type="project" value="InterPro"/>
</dbReference>
<sequence length="217" mass="24294">MDENILSRLLTFKNDVILVIRLKTGEKVILRNGKIAAGKLTGQIASFISENSKEIIKPTVLEFSGEMFYFEPVNIKKYLESIGSELSDDVITIDQFFKLNFEDTIIVDARSPREFSEKTVPDAVNIPLFLTDEYETIGKLYKHEGKEVAVAKAGVIIQDGIKRIVSESLKLDPNKNLVVFCARGGMRSQSIATILKLLGFKVKRLVGGFKSYNISKN</sequence>
<dbReference type="SUPFAM" id="SSF52821">
    <property type="entry name" value="Rhodanese/Cell cycle control phosphatase"/>
    <property type="match status" value="1"/>
</dbReference>